<comment type="caution">
    <text evidence="1">The sequence shown here is derived from an EMBL/GenBank/DDBJ whole genome shotgun (WGS) entry which is preliminary data.</text>
</comment>
<keyword evidence="2" id="KW-1185">Reference proteome</keyword>
<dbReference type="RefSeq" id="WP_377114677.1">
    <property type="nucleotide sequence ID" value="NZ_JBHTHZ010000005.1"/>
</dbReference>
<dbReference type="Proteomes" id="UP001597010">
    <property type="component" value="Unassembled WGS sequence"/>
</dbReference>
<accession>A0ABW3ASH6</accession>
<evidence type="ECO:0000313" key="1">
    <source>
        <dbReference type="EMBL" id="MFD0794012.1"/>
    </source>
</evidence>
<dbReference type="EMBL" id="JBHTHZ010000005">
    <property type="protein sequence ID" value="MFD0794012.1"/>
    <property type="molecule type" value="Genomic_DNA"/>
</dbReference>
<organism evidence="1 2">
    <name type="scientific">Mucilaginibacter litoreus</name>
    <dbReference type="NCBI Taxonomy" id="1048221"/>
    <lineage>
        <taxon>Bacteria</taxon>
        <taxon>Pseudomonadati</taxon>
        <taxon>Bacteroidota</taxon>
        <taxon>Sphingobacteriia</taxon>
        <taxon>Sphingobacteriales</taxon>
        <taxon>Sphingobacteriaceae</taxon>
        <taxon>Mucilaginibacter</taxon>
    </lineage>
</organism>
<reference evidence="2" key="1">
    <citation type="journal article" date="2019" name="Int. J. Syst. Evol. Microbiol.">
        <title>The Global Catalogue of Microorganisms (GCM) 10K type strain sequencing project: providing services to taxonomists for standard genome sequencing and annotation.</title>
        <authorList>
            <consortium name="The Broad Institute Genomics Platform"/>
            <consortium name="The Broad Institute Genome Sequencing Center for Infectious Disease"/>
            <person name="Wu L."/>
            <person name="Ma J."/>
        </authorList>
    </citation>
    <scope>NUCLEOTIDE SEQUENCE [LARGE SCALE GENOMIC DNA]</scope>
    <source>
        <strain evidence="2">CCUG 61484</strain>
    </source>
</reference>
<proteinExistence type="predicted"/>
<sequence length="71" mass="8785">MARIKRNAAYWQRRAKHWKEKFEDFEIIAACAERKVHRDNAWLQQNYPEILEERTLDYQQQADQMQIELFS</sequence>
<name>A0ABW3ASH6_9SPHI</name>
<protein>
    <submittedName>
        <fullName evidence="1">Uncharacterized protein</fullName>
    </submittedName>
</protein>
<evidence type="ECO:0000313" key="2">
    <source>
        <dbReference type="Proteomes" id="UP001597010"/>
    </source>
</evidence>
<gene>
    <name evidence="1" type="ORF">ACFQZX_10305</name>
</gene>